<dbReference type="Proteomes" id="UP000250928">
    <property type="component" value="Unassembled WGS sequence"/>
</dbReference>
<dbReference type="InterPro" id="IPR005586">
    <property type="entry name" value="ABC_trans_aux"/>
</dbReference>
<accession>A0A6N4DQQ3</accession>
<dbReference type="SUPFAM" id="SSF159594">
    <property type="entry name" value="XCC0632-like"/>
    <property type="match status" value="1"/>
</dbReference>
<evidence type="ECO:0000313" key="3">
    <source>
        <dbReference type="Proteomes" id="UP000250928"/>
    </source>
</evidence>
<feature type="domain" description="ABC-type transport auxiliary lipoprotein component" evidence="1">
    <location>
        <begin position="31"/>
        <end position="189"/>
    </location>
</feature>
<name>A0A6N4DQQ3_9GAMM</name>
<protein>
    <recommendedName>
        <fullName evidence="1">ABC-type transport auxiliary lipoprotein component domain-containing protein</fullName>
    </recommendedName>
</protein>
<evidence type="ECO:0000259" key="1">
    <source>
        <dbReference type="Pfam" id="PF03886"/>
    </source>
</evidence>
<dbReference type="AlphaFoldDB" id="A0A6N4DQQ3"/>
<dbReference type="EMBL" id="PQCO01000183">
    <property type="protein sequence ID" value="PUE02330.1"/>
    <property type="molecule type" value="Genomic_DNA"/>
</dbReference>
<comment type="caution">
    <text evidence="2">The sequence shown here is derived from an EMBL/GenBank/DDBJ whole genome shotgun (WGS) entry which is preliminary data.</text>
</comment>
<dbReference type="Gene3D" id="3.40.50.10610">
    <property type="entry name" value="ABC-type transport auxiliary lipoprotein component"/>
    <property type="match status" value="1"/>
</dbReference>
<proteinExistence type="predicted"/>
<reference evidence="2 3" key="1">
    <citation type="submission" date="2018-01" db="EMBL/GenBank/DDBJ databases">
        <title>Novel co-symbiosis in the lucinid bivalve Phacoides pectinatus.</title>
        <authorList>
            <person name="Lim S.J."/>
            <person name="Davis B.G."/>
            <person name="Gill D.E."/>
            <person name="Engel A.S."/>
            <person name="Anderson L.C."/>
            <person name="Campbell B.J."/>
        </authorList>
    </citation>
    <scope>NUCLEOTIDE SEQUENCE [LARGE SCALE GENOMIC DNA]</scope>
    <source>
        <strain evidence="2">N3_P5</strain>
    </source>
</reference>
<evidence type="ECO:0000313" key="2">
    <source>
        <dbReference type="EMBL" id="PUE02330.1"/>
    </source>
</evidence>
<gene>
    <name evidence="2" type="ORF">C3L24_06260</name>
</gene>
<sequence>MSARTAIILIMSGALLHGCVTIEPSPPTAFYLLSVPSTQPLPETGPGPGIGIGPLKLPEHLRRPQIVSRSGGHGALVADFHHWAGDLEQNMLDVLIQQFGTRAGIRRVSRYPWPSHASPDYQIRLDILRFDGALGGEVVLSGGWSLLDSTGRRELGNERFILRENARGADHQSYVATLNALLLRLGEQIGDAVERRRARHGE</sequence>
<dbReference type="Pfam" id="PF03886">
    <property type="entry name" value="ABC_trans_aux"/>
    <property type="match status" value="1"/>
</dbReference>
<organism evidence="2 3">
    <name type="scientific">Candidatus Sedimenticola endophacoides</name>
    <dbReference type="NCBI Taxonomy" id="2548426"/>
    <lineage>
        <taxon>Bacteria</taxon>
        <taxon>Pseudomonadati</taxon>
        <taxon>Pseudomonadota</taxon>
        <taxon>Gammaproteobacteria</taxon>
        <taxon>Chromatiales</taxon>
        <taxon>Sedimenticolaceae</taxon>
        <taxon>Sedimenticola</taxon>
    </lineage>
</organism>